<name>A0A1K0J9S7_CUPNE</name>
<organism evidence="3">
    <name type="scientific">Cupriavidus necator</name>
    <name type="common">Alcaligenes eutrophus</name>
    <name type="synonym">Ralstonia eutropha</name>
    <dbReference type="NCBI Taxonomy" id="106590"/>
    <lineage>
        <taxon>Bacteria</taxon>
        <taxon>Pseudomonadati</taxon>
        <taxon>Pseudomonadota</taxon>
        <taxon>Betaproteobacteria</taxon>
        <taxon>Burkholderiales</taxon>
        <taxon>Burkholderiaceae</taxon>
        <taxon>Cupriavidus</taxon>
    </lineage>
</organism>
<dbReference type="FunFam" id="3.30.70.100:FF:000001">
    <property type="entry name" value="ATPase copper transporting beta"/>
    <property type="match status" value="1"/>
</dbReference>
<dbReference type="AlphaFoldDB" id="A0A1K0J9S7"/>
<dbReference type="EMBL" id="FMSH01000107">
    <property type="protein sequence ID" value="SCU74680.1"/>
    <property type="molecule type" value="Genomic_DNA"/>
</dbReference>
<evidence type="ECO:0000256" key="1">
    <source>
        <dbReference type="ARBA" id="ARBA00022723"/>
    </source>
</evidence>
<accession>A0A1K0J9S7</accession>
<reference evidence="3" key="1">
    <citation type="submission" date="2016-09" db="EMBL/GenBank/DDBJ databases">
        <authorList>
            <person name="Capua I."/>
            <person name="De Benedictis P."/>
            <person name="Joannis T."/>
            <person name="Lombin L.H."/>
            <person name="Cattoli G."/>
        </authorList>
    </citation>
    <scope>NUCLEOTIDE SEQUENCE</scope>
    <source>
        <strain evidence="3">B9</strain>
    </source>
</reference>
<dbReference type="GO" id="GO:0046872">
    <property type="term" value="F:metal ion binding"/>
    <property type="evidence" value="ECO:0007669"/>
    <property type="project" value="UniProtKB-KW"/>
</dbReference>
<dbReference type="SUPFAM" id="SSF55008">
    <property type="entry name" value="HMA, heavy metal-associated domain"/>
    <property type="match status" value="1"/>
</dbReference>
<dbReference type="RefSeq" id="WP_340522350.1">
    <property type="nucleotide sequence ID" value="NZ_FMSH01000107.1"/>
</dbReference>
<dbReference type="Pfam" id="PF00403">
    <property type="entry name" value="HMA"/>
    <property type="match status" value="1"/>
</dbReference>
<dbReference type="InterPro" id="IPR006121">
    <property type="entry name" value="HMA_dom"/>
</dbReference>
<feature type="domain" description="HMA" evidence="2">
    <location>
        <begin position="2"/>
        <end position="68"/>
    </location>
</feature>
<evidence type="ECO:0000313" key="3">
    <source>
        <dbReference type="EMBL" id="SCU74680.1"/>
    </source>
</evidence>
<keyword evidence="1" id="KW-0479">Metal-binding</keyword>
<dbReference type="CDD" id="cd00371">
    <property type="entry name" value="HMA"/>
    <property type="match status" value="1"/>
</dbReference>
<sequence length="73" mass="7795">MKNATLRIDGMHCAGCAAIVQALLERQAGVKAVEVSHREALARVLFEPQTISEQVLVSAVENAGYRVTSAEVS</sequence>
<gene>
    <name evidence="3" type="ORF">CNECB9_1950020</name>
</gene>
<dbReference type="InterPro" id="IPR036163">
    <property type="entry name" value="HMA_dom_sf"/>
</dbReference>
<proteinExistence type="predicted"/>
<dbReference type="PROSITE" id="PS50846">
    <property type="entry name" value="HMA_2"/>
    <property type="match status" value="1"/>
</dbReference>
<evidence type="ECO:0000259" key="2">
    <source>
        <dbReference type="PROSITE" id="PS50846"/>
    </source>
</evidence>
<dbReference type="Gene3D" id="3.30.70.100">
    <property type="match status" value="1"/>
</dbReference>
<protein>
    <submittedName>
        <fullName evidence="3">Heavy metal transport/detoxification protein</fullName>
    </submittedName>
</protein>